<organism evidence="4 5">
    <name type="scientific">Actinidia rufa</name>
    <dbReference type="NCBI Taxonomy" id="165716"/>
    <lineage>
        <taxon>Eukaryota</taxon>
        <taxon>Viridiplantae</taxon>
        <taxon>Streptophyta</taxon>
        <taxon>Embryophyta</taxon>
        <taxon>Tracheophyta</taxon>
        <taxon>Spermatophyta</taxon>
        <taxon>Magnoliopsida</taxon>
        <taxon>eudicotyledons</taxon>
        <taxon>Gunneridae</taxon>
        <taxon>Pentapetalae</taxon>
        <taxon>asterids</taxon>
        <taxon>Ericales</taxon>
        <taxon>Actinidiaceae</taxon>
        <taxon>Actinidia</taxon>
    </lineage>
</organism>
<accession>A0A7J0FS13</accession>
<dbReference type="PANTHER" id="PTHR10943">
    <property type="entry name" value="26S PROTEASOME NON-ATPASE REGULATORY SUBUNIT"/>
    <property type="match status" value="1"/>
</dbReference>
<keyword evidence="1" id="KW-0677">Repeat</keyword>
<sequence length="441" mass="47622">MEDLDQIALFYYLGELNDSLLYALRAGPLFDVSEDSDYIHTLLMALFSIRLTIPVYWCILDGRCEQAIGMAIECRRMDKLEEAINLREYGCEIAFDLVENEHQAFLLNVKNLLYGPKSQPSEPAQQGSAAPESGQDGNATASEDVQMTEGSQVCNQDMQEADPNEATYTERSLMALYLPQTGTGGGGSPYSEGGALYALGLIHANHGAGIKQFLRDSLTQYQVEVIQHGACLGLGLAALRTIDENIFDDIKTVLYTDSAVAGEAASGFGIGDSLSRGTTNDKAIRQLLLVGLSSSYLGCSRPLELDFTACELQTPRIVSLLSESYNPHVRYGAALAVGISCAGALIAMAMVMVQINEARMRDSISLFSLLMFAISDGRFGSERSGITFLYAYIVFLQNGELFKDTIRAGGPGCGIQMSGGVYVVGFNLPGCGMEMSSVYAE</sequence>
<feature type="compositionally biased region" description="Polar residues" evidence="2">
    <location>
        <begin position="135"/>
        <end position="149"/>
    </location>
</feature>
<dbReference type="GO" id="GO:0043161">
    <property type="term" value="P:proteasome-mediated ubiquitin-dependent protein catabolic process"/>
    <property type="evidence" value="ECO:0007669"/>
    <property type="project" value="TreeGrafter"/>
</dbReference>
<dbReference type="OrthoDB" id="261572at2759"/>
<keyword evidence="3" id="KW-1133">Transmembrane helix</keyword>
<dbReference type="PANTHER" id="PTHR10943:SF2">
    <property type="entry name" value="26S PROTEASOME NON-ATPASE REGULATORY SUBUNIT 1"/>
    <property type="match status" value="1"/>
</dbReference>
<feature type="transmembrane region" description="Helical" evidence="3">
    <location>
        <begin position="331"/>
        <end position="353"/>
    </location>
</feature>
<reference evidence="4 5" key="1">
    <citation type="submission" date="2019-07" db="EMBL/GenBank/DDBJ databases">
        <title>De Novo Assembly of kiwifruit Actinidia rufa.</title>
        <authorList>
            <person name="Sugita-Konishi S."/>
            <person name="Sato K."/>
            <person name="Mori E."/>
            <person name="Abe Y."/>
            <person name="Kisaki G."/>
            <person name="Hamano K."/>
            <person name="Suezawa K."/>
            <person name="Otani M."/>
            <person name="Fukuda T."/>
            <person name="Manabe T."/>
            <person name="Gomi K."/>
            <person name="Tabuchi M."/>
            <person name="Akimitsu K."/>
            <person name="Kataoka I."/>
        </authorList>
    </citation>
    <scope>NUCLEOTIDE SEQUENCE [LARGE SCALE GENOMIC DNA]</scope>
    <source>
        <strain evidence="5">cv. Fuchu</strain>
    </source>
</reference>
<comment type="caution">
    <text evidence="4">The sequence shown here is derived from an EMBL/GenBank/DDBJ whole genome shotgun (WGS) entry which is preliminary data.</text>
</comment>
<dbReference type="Proteomes" id="UP000585474">
    <property type="component" value="Unassembled WGS sequence"/>
</dbReference>
<gene>
    <name evidence="4" type="ORF">Acr_15g0000740</name>
</gene>
<protein>
    <submittedName>
        <fullName evidence="4">26S proteasome regulatory complex, non-ATPase subcomplex, Rpn2/Psmd1 subunit</fullName>
    </submittedName>
</protein>
<dbReference type="EMBL" id="BJWL01000015">
    <property type="protein sequence ID" value="GFZ01465.1"/>
    <property type="molecule type" value="Genomic_DNA"/>
</dbReference>
<dbReference type="AlphaFoldDB" id="A0A7J0FS13"/>
<dbReference type="InterPro" id="IPR011989">
    <property type="entry name" value="ARM-like"/>
</dbReference>
<evidence type="ECO:0000256" key="2">
    <source>
        <dbReference type="SAM" id="MobiDB-lite"/>
    </source>
</evidence>
<keyword evidence="3" id="KW-0472">Membrane</keyword>
<keyword evidence="3" id="KW-0812">Transmembrane</keyword>
<dbReference type="GO" id="GO:0005634">
    <property type="term" value="C:nucleus"/>
    <property type="evidence" value="ECO:0007669"/>
    <property type="project" value="TreeGrafter"/>
</dbReference>
<dbReference type="Gene3D" id="1.25.10.10">
    <property type="entry name" value="Leucine-rich Repeat Variant"/>
    <property type="match status" value="2"/>
</dbReference>
<dbReference type="GO" id="GO:0008540">
    <property type="term" value="C:proteasome regulatory particle, base subcomplex"/>
    <property type="evidence" value="ECO:0007669"/>
    <property type="project" value="TreeGrafter"/>
</dbReference>
<evidence type="ECO:0000256" key="3">
    <source>
        <dbReference type="SAM" id="Phobius"/>
    </source>
</evidence>
<proteinExistence type="predicted"/>
<evidence type="ECO:0000256" key="1">
    <source>
        <dbReference type="ARBA" id="ARBA00022737"/>
    </source>
</evidence>
<evidence type="ECO:0000313" key="4">
    <source>
        <dbReference type="EMBL" id="GFZ01465.1"/>
    </source>
</evidence>
<evidence type="ECO:0000313" key="5">
    <source>
        <dbReference type="Proteomes" id="UP000585474"/>
    </source>
</evidence>
<dbReference type="GO" id="GO:0034515">
    <property type="term" value="C:proteasome storage granule"/>
    <property type="evidence" value="ECO:0007669"/>
    <property type="project" value="TreeGrafter"/>
</dbReference>
<feature type="compositionally biased region" description="Polar residues" evidence="2">
    <location>
        <begin position="118"/>
        <end position="128"/>
    </location>
</feature>
<feature type="region of interest" description="Disordered" evidence="2">
    <location>
        <begin position="117"/>
        <end position="149"/>
    </location>
</feature>
<keyword evidence="4" id="KW-0647">Proteasome</keyword>
<name>A0A7J0FS13_9ERIC</name>
<keyword evidence="5" id="KW-1185">Reference proteome</keyword>